<feature type="transmembrane region" description="Helical" evidence="11">
    <location>
        <begin position="428"/>
        <end position="448"/>
    </location>
</feature>
<dbReference type="PRINTS" id="PR00237">
    <property type="entry name" value="GPCRRHODOPSN"/>
</dbReference>
<keyword evidence="3" id="KW-0433">Leucine-rich repeat</keyword>
<feature type="transmembrane region" description="Helical" evidence="11">
    <location>
        <begin position="292"/>
        <end position="318"/>
    </location>
</feature>
<feature type="transmembrane region" description="Helical" evidence="11">
    <location>
        <begin position="260"/>
        <end position="280"/>
    </location>
</feature>
<dbReference type="PANTHER" id="PTHR24372">
    <property type="entry name" value="GLYCOPROTEIN HORMONE RECEPTOR"/>
    <property type="match status" value="1"/>
</dbReference>
<dbReference type="EMBL" id="CALNXI010000023">
    <property type="protein sequence ID" value="CAH3015411.1"/>
    <property type="molecule type" value="Genomic_DNA"/>
</dbReference>
<keyword evidence="12" id="KW-0732">Signal</keyword>
<feature type="chain" id="PRO_5047474720" description="G-protein coupled receptors family 1 profile domain-containing protein" evidence="12">
    <location>
        <begin position="21"/>
        <end position="579"/>
    </location>
</feature>
<keyword evidence="10" id="KW-0807">Transducer</keyword>
<keyword evidence="6 11" id="KW-1133">Transmembrane helix</keyword>
<dbReference type="InterPro" id="IPR017452">
    <property type="entry name" value="GPCR_Rhodpsn_7TM"/>
</dbReference>
<evidence type="ECO:0000256" key="10">
    <source>
        <dbReference type="ARBA" id="ARBA00023224"/>
    </source>
</evidence>
<dbReference type="InterPro" id="IPR001611">
    <property type="entry name" value="Leu-rich_rpt"/>
</dbReference>
<protein>
    <recommendedName>
        <fullName evidence="13">G-protein coupled receptors family 1 profile domain-containing protein</fullName>
    </recommendedName>
</protein>
<evidence type="ECO:0000259" key="13">
    <source>
        <dbReference type="PROSITE" id="PS50262"/>
    </source>
</evidence>
<evidence type="ECO:0000313" key="14">
    <source>
        <dbReference type="EMBL" id="CAH3015411.1"/>
    </source>
</evidence>
<evidence type="ECO:0000313" key="15">
    <source>
        <dbReference type="Proteomes" id="UP001159427"/>
    </source>
</evidence>
<reference evidence="14 15" key="1">
    <citation type="submission" date="2022-05" db="EMBL/GenBank/DDBJ databases">
        <authorList>
            <consortium name="Genoscope - CEA"/>
            <person name="William W."/>
        </authorList>
    </citation>
    <scope>NUCLEOTIDE SEQUENCE [LARGE SCALE GENOMIC DNA]</scope>
</reference>
<evidence type="ECO:0000256" key="1">
    <source>
        <dbReference type="ARBA" id="ARBA00004651"/>
    </source>
</evidence>
<feature type="signal peptide" evidence="12">
    <location>
        <begin position="1"/>
        <end position="20"/>
    </location>
</feature>
<comment type="caution">
    <text evidence="14">The sequence shown here is derived from an EMBL/GenBank/DDBJ whole genome shotgun (WGS) entry which is preliminary data.</text>
</comment>
<keyword evidence="4 11" id="KW-0812">Transmembrane</keyword>
<feature type="transmembrane region" description="Helical" evidence="11">
    <location>
        <begin position="503"/>
        <end position="522"/>
    </location>
</feature>
<evidence type="ECO:0000256" key="9">
    <source>
        <dbReference type="ARBA" id="ARBA00023170"/>
    </source>
</evidence>
<name>A0ABN8LKA2_9CNID</name>
<evidence type="ECO:0000256" key="2">
    <source>
        <dbReference type="ARBA" id="ARBA00022475"/>
    </source>
</evidence>
<evidence type="ECO:0000256" key="5">
    <source>
        <dbReference type="ARBA" id="ARBA00022737"/>
    </source>
</evidence>
<keyword evidence="8 11" id="KW-0472">Membrane</keyword>
<dbReference type="SUPFAM" id="SSF81321">
    <property type="entry name" value="Family A G protein-coupled receptor-like"/>
    <property type="match status" value="1"/>
</dbReference>
<dbReference type="InterPro" id="IPR003591">
    <property type="entry name" value="Leu-rich_rpt_typical-subtyp"/>
</dbReference>
<dbReference type="Pfam" id="PF00001">
    <property type="entry name" value="7tm_1"/>
    <property type="match status" value="1"/>
</dbReference>
<proteinExistence type="predicted"/>
<evidence type="ECO:0000256" key="4">
    <source>
        <dbReference type="ARBA" id="ARBA00022692"/>
    </source>
</evidence>
<gene>
    <name evidence="14" type="ORF">PEVE_00016481</name>
</gene>
<keyword evidence="7" id="KW-0297">G-protein coupled receptor</keyword>
<feature type="transmembrane region" description="Helical" evidence="11">
    <location>
        <begin position="469"/>
        <end position="491"/>
    </location>
</feature>
<dbReference type="PROSITE" id="PS51450">
    <property type="entry name" value="LRR"/>
    <property type="match status" value="3"/>
</dbReference>
<comment type="subcellular location">
    <subcellularLocation>
        <location evidence="1">Cell membrane</location>
        <topology evidence="1">Multi-pass membrane protein</topology>
    </subcellularLocation>
</comment>
<keyword evidence="9" id="KW-0675">Receptor</keyword>
<feature type="domain" description="G-protein coupled receptors family 1 profile" evidence="13">
    <location>
        <begin position="271"/>
        <end position="520"/>
    </location>
</feature>
<sequence>MIKLWVFVLALVTASYSSQASKCPANCQCNNTAMECTIDDLNYLNTTHDSSLTSLTLSGGKIKEIPPRIFIGLPRLQFLSLAGNEISEISNGSFSGLNNLQELVLENNQIHTVPAEVLLPLKSLRYLNLKGNRYKRLPSSILLLHSLEKIEVDNITNCQFCEIDFALNCSSEYQREFRQIAAFGNVSGVCVSWIHCQYSPDNSCACRSPSKVPPIKNLQTNSTQFNLSTALYNNSYHNDSGPPSATSVPLIEDSVPLKSFIFILSLVATFSNMLIVKVVFTTERLKNLKAMFLAGHIAACDFLISSFLLVIAINATILNSEQRQRHIDSWRKYVCPTIISTRSVALLVEPLALFLMTLDRYKLIVHYSRPATHLTRRTVLITISLAWLLSAILVGSQTIGFVTTHEFKSILCGRASWSKNYGNYIEKAGIAGSSVLFLLSCVMYIRIYRVVKTQDNIRRSKAYTRVAKLIFALVLSTLVLWYLPAMIVAFIGHQTYAKEIRQLTIFISFTTNSLVNPFLYVFREKKFRQELRLLLRMCNSNVKTVKSKRKIERNPLGIVNGGRLTDGDDESNKTHGTSL</sequence>
<keyword evidence="5" id="KW-0677">Repeat</keyword>
<evidence type="ECO:0000256" key="3">
    <source>
        <dbReference type="ARBA" id="ARBA00022614"/>
    </source>
</evidence>
<evidence type="ECO:0000256" key="6">
    <source>
        <dbReference type="ARBA" id="ARBA00022989"/>
    </source>
</evidence>
<dbReference type="Pfam" id="PF13855">
    <property type="entry name" value="LRR_8"/>
    <property type="match status" value="1"/>
</dbReference>
<organism evidence="14 15">
    <name type="scientific">Porites evermanni</name>
    <dbReference type="NCBI Taxonomy" id="104178"/>
    <lineage>
        <taxon>Eukaryota</taxon>
        <taxon>Metazoa</taxon>
        <taxon>Cnidaria</taxon>
        <taxon>Anthozoa</taxon>
        <taxon>Hexacorallia</taxon>
        <taxon>Scleractinia</taxon>
        <taxon>Fungiina</taxon>
        <taxon>Poritidae</taxon>
        <taxon>Porites</taxon>
    </lineage>
</organism>
<dbReference type="Gene3D" id="1.20.1070.10">
    <property type="entry name" value="Rhodopsin 7-helix transmembrane proteins"/>
    <property type="match status" value="1"/>
</dbReference>
<dbReference type="SUPFAM" id="SSF52058">
    <property type="entry name" value="L domain-like"/>
    <property type="match status" value="1"/>
</dbReference>
<dbReference type="SMART" id="SM00369">
    <property type="entry name" value="LRR_TYP"/>
    <property type="match status" value="4"/>
</dbReference>
<dbReference type="Proteomes" id="UP001159427">
    <property type="component" value="Unassembled WGS sequence"/>
</dbReference>
<evidence type="ECO:0000256" key="11">
    <source>
        <dbReference type="SAM" id="Phobius"/>
    </source>
</evidence>
<dbReference type="InterPro" id="IPR032675">
    <property type="entry name" value="LRR_dom_sf"/>
</dbReference>
<evidence type="ECO:0000256" key="7">
    <source>
        <dbReference type="ARBA" id="ARBA00023040"/>
    </source>
</evidence>
<dbReference type="PANTHER" id="PTHR24372:SF77">
    <property type="entry name" value="G-PROTEIN COUPLED RECEPTORS FAMILY 1 PROFILE DOMAIN-CONTAINING PROTEIN"/>
    <property type="match status" value="1"/>
</dbReference>
<evidence type="ECO:0000256" key="12">
    <source>
        <dbReference type="SAM" id="SignalP"/>
    </source>
</evidence>
<dbReference type="InterPro" id="IPR000276">
    <property type="entry name" value="GPCR_Rhodpsn"/>
</dbReference>
<accession>A0ABN8LKA2</accession>
<feature type="transmembrane region" description="Helical" evidence="11">
    <location>
        <begin position="338"/>
        <end position="358"/>
    </location>
</feature>
<feature type="transmembrane region" description="Helical" evidence="11">
    <location>
        <begin position="379"/>
        <end position="399"/>
    </location>
</feature>
<keyword evidence="2" id="KW-1003">Cell membrane</keyword>
<dbReference type="Gene3D" id="3.80.10.10">
    <property type="entry name" value="Ribonuclease Inhibitor"/>
    <property type="match status" value="1"/>
</dbReference>
<evidence type="ECO:0000256" key="8">
    <source>
        <dbReference type="ARBA" id="ARBA00023136"/>
    </source>
</evidence>
<dbReference type="PROSITE" id="PS50262">
    <property type="entry name" value="G_PROTEIN_RECEP_F1_2"/>
    <property type="match status" value="1"/>
</dbReference>
<keyword evidence="15" id="KW-1185">Reference proteome</keyword>